<keyword evidence="30 33" id="KW-0449">Lipoprotein</keyword>
<keyword evidence="11 33" id="KW-0945">Host-virus interaction</keyword>
<comment type="subcellular location">
    <molecule>Transmembrane protein gp41</molecule>
    <subcellularLocation>
        <location evidence="33">Virion membrane</location>
        <topology evidence="33">Single-pass type I membrane protein</topology>
    </subcellularLocation>
    <subcellularLocation>
        <location evidence="33">Host cell membrane</location>
        <topology evidence="33">Single-pass type I membrane protein</topology>
    </subcellularLocation>
    <subcellularLocation>
        <location evidence="33">Host endosome membrane</location>
        <topology evidence="33">Single-pass type I membrane protein</topology>
    </subcellularLocation>
    <text evidence="33">It is probably concentrated at the site of budding and incorporated into the virions possibly by contacts between the cytoplasmic tail of Env and the N-terminus of Gag.</text>
</comment>
<feature type="disulfide bond" evidence="33">
    <location>
        <begin position="235"/>
        <end position="246"/>
    </location>
</feature>
<dbReference type="GO" id="GO:0019082">
    <property type="term" value="P:viral protein processing"/>
    <property type="evidence" value="ECO:0007669"/>
    <property type="project" value="UniProtKB-UniRule"/>
</dbReference>
<evidence type="ECO:0000256" key="17">
    <source>
        <dbReference type="ARBA" id="ARBA00022804"/>
    </source>
</evidence>
<comment type="subunit">
    <text evidence="32">The mature envelope protein (Env) consists of a homotrimer of non-covalently associated gp120-gp41 heterodimers. The resulting complex protrudes from the virus surface as a spike. There seems to be as few as 10 spikes on the average virion. Interacts with host CD4, CCR5 and CXCR4. Gp120 also interacts with the C-type lectins CD209/DC-SIGN and CLEC4M/DC-SIGNR (collectively referred to as DC-SIGN(R)). Gp120 and gp41 interact with GalCer. Gp120 interacts with host ITGA4/ITGB7 complex; on CD4+ T-cells, this interaction results in rapid activation of integrin ITGAL/LFA-1, which facilitates efficient cell-to-cell spreading of HIV-1. Gp120 interacts with cell-associated heparan sulfate; this interaction increases virus infectivity on permissive cells and may be involved in infection of CD4- cells.</text>
</comment>
<evidence type="ECO:0000256" key="18">
    <source>
        <dbReference type="ARBA" id="ARBA00022844"/>
    </source>
</evidence>
<evidence type="ECO:0000256" key="19">
    <source>
        <dbReference type="ARBA" id="ARBA00022870"/>
    </source>
</evidence>
<keyword evidence="27 33" id="KW-1015">Disulfide bond</keyword>
<feature type="transmembrane region" description="Helical" evidence="34">
    <location>
        <begin position="678"/>
        <end position="705"/>
    </location>
</feature>
<evidence type="ECO:0000256" key="16">
    <source>
        <dbReference type="ARBA" id="ARBA00022729"/>
    </source>
</evidence>
<keyword evidence="29 33" id="KW-0899">Viral immunoevasion</keyword>
<evidence type="ECO:0000256" key="35">
    <source>
        <dbReference type="SAM" id="MobiDB-lite"/>
    </source>
</evidence>
<sequence>MRVKGIKKNYQHLWTWGIMLLGLLMICNATEKLWVTVYYGVPVWKEATTTLFCASDAKAYDTEVHNVWATHACVPTDPNPQEVELKNVTENFDMWKNNMVEQMHTDIISLWDQSLKPCVKLTPLCVTLNCTNANATSTNGTSGGIKGPLEERGAIKNCSFNMTTEVRDKKMKVHALFYRLDIVPISNVSDNSNNSGEYRLINCNTSTITQACPKVSWDPIPIHYCAPAGYAILKCNDKKFNGTGPCNNVSTVQCTHGIRPVVSTQLLLNGSLAEGDIIIRSQNISDNAKTIIVHFNESVQINCTRPNNNTRKSIHIGPGQAFYATGDIIGDIRQAHCNVSGVQWSHMLKRVKEKLTQLLNNATINFNSSSGGDLEITTHSFNCRGEFFYCNTSGLFNNTLLNVNETGSNNTITLPCRIKQIVNMWQEVGRAMYAAPIAGNITCNSNITGLLLTRDGGQTNETNGNETVRPGGGNMKDNWRNELYKYKVVEIEPLGVAPTKAKRQVVQREKRAIGIGAMFLGFLGAAGSTMGAASITLTVQARQLLSGIVQQQNNLLQAIEAQQHLLQLTVWGIKQLQARILAVERYLKDQQLLGLWGCSGKLICTTNVPWNSSWSNKSQEDIWENMTWMQWEKEISNYSKNIYSLIEKAQNQQEINEQELMALDKWASLWSWFDISNWLWYIKIFIMIIGGLIGLRIVFAVISVVNRVRKGYSPLSLQTHIPSQREPDRPERIEEGGGEQGRDRSVRLVNGFLSLIWDDLRSLCLFSYHRLRDLLLIAKRIVELLGRRGWEALKYWWNLLQYWSQELKNSAVSLFNAIAIAVAEGTDRVIEVAQRACRAILNIPRRIRQGLERALL</sequence>
<dbReference type="GO" id="GO:0019062">
    <property type="term" value="P:virion attachment to host cell"/>
    <property type="evidence" value="ECO:0007669"/>
    <property type="project" value="UniProtKB-UniRule"/>
</dbReference>
<dbReference type="Pfam" id="PF00517">
    <property type="entry name" value="GP41"/>
    <property type="match status" value="1"/>
</dbReference>
<dbReference type="FunFam" id="2.170.40.20:FF:000001">
    <property type="entry name" value="Envelope glycoprotein gp160"/>
    <property type="match status" value="1"/>
</dbReference>
<keyword evidence="17 33" id="KW-1161">Viral attachment to host cell</keyword>
<keyword evidence="14 33" id="KW-0812">Transmembrane</keyword>
<evidence type="ECO:0000256" key="9">
    <source>
        <dbReference type="ARBA" id="ARBA00022511"/>
    </source>
</evidence>
<feature type="region of interest" description="Fusion peptide" evidence="33">
    <location>
        <begin position="512"/>
        <end position="532"/>
    </location>
</feature>
<gene>
    <name evidence="33 38" type="primary">env</name>
</gene>
<keyword evidence="26 33" id="KW-0564">Palmitate</keyword>
<proteinExistence type="inferred from homology"/>
<evidence type="ECO:0000256" key="24">
    <source>
        <dbReference type="ARBA" id="ARBA00023054"/>
    </source>
</evidence>
<keyword evidence="8 33" id="KW-1170">Fusion of virus membrane with host endosomal membrane</keyword>
<evidence type="ECO:0000313" key="38">
    <source>
        <dbReference type="EMBL" id="AEK79366.1"/>
    </source>
</evidence>
<dbReference type="GO" id="GO:0005198">
    <property type="term" value="F:structural molecule activity"/>
    <property type="evidence" value="ECO:0007669"/>
    <property type="project" value="UniProtKB-UniRule"/>
</dbReference>
<evidence type="ECO:0000256" key="23">
    <source>
        <dbReference type="ARBA" id="ARBA00023046"/>
    </source>
</evidence>
<comment type="miscellaneous">
    <text evidence="33">Inhibitors targeting HIV-1 viral envelope proteins are used as antiretroviral drugs. Attachment of virions to the cell surface via non-specific interactions and CD4 binding can be blocked by inhibitors that include cyanovirin-N, cyclotriazadisulfonamide analogs, PRO 2000, TNX 355 and PRO 542. In addition, BMS 806 can block CD4-induced conformational changes. Env interactions with the coreceptor molecules can be targeted by CCR5 antagonists including SCH-D, maraviroc (UK 427857) and aplaviroc (GW 873140), and the CXCR4 antagonist AMD 070. Fusion of viral and cellular membranes can be inhibited by peptides such as enfuvirtide and tifuvirtide (T 1249). Resistance to inhibitors associated with mutations in Env are observed. Most of the time, single mutations confer only a modest reduction in drug susceptibility. Combination of several mutations is usually required to develop a high-level drug resistance.</text>
</comment>
<keyword evidence="23 33" id="KW-1039">Host endosome</keyword>
<dbReference type="Pfam" id="PF00516">
    <property type="entry name" value="GP120"/>
    <property type="match status" value="1"/>
</dbReference>
<name>G1FQJ6_HV1</name>
<comment type="miscellaneous">
    <text evidence="33">HIV-1 lineages are divided in three main groups, M (for Major), O (for Outlier), and N (for New, or Non-M, Non-O). The vast majority of strains found worldwide belong to the group M. Group O seems to be endemic to and largely confined to Cameroon and neighboring countries in West Central Africa, where these viruses represent a small minority of HIV-1 strains. The group N is represented by a limited number of isolates from Cameroonian persons. The group M is further subdivided in 9 clades or subtypes (A to D, F to H, J and K).</text>
</comment>
<evidence type="ECO:0000256" key="15">
    <source>
        <dbReference type="ARBA" id="ARBA00022703"/>
    </source>
</evidence>
<dbReference type="Gene3D" id="1.10.287.210">
    <property type="match status" value="1"/>
</dbReference>
<evidence type="ECO:0000256" key="33">
    <source>
        <dbReference type="HAMAP-Rule" id="MF_04083"/>
    </source>
</evidence>
<feature type="domain" description="Retroviral envelope protein GP41-like" evidence="37">
    <location>
        <begin position="530"/>
        <end position="718"/>
    </location>
</feature>
<feature type="region of interest" description="MPER; binding to GalCer" evidence="33">
    <location>
        <begin position="662"/>
        <end position="683"/>
    </location>
</feature>
<evidence type="ECO:0000256" key="13">
    <source>
        <dbReference type="ARBA" id="ARBA00022685"/>
    </source>
</evidence>
<dbReference type="CDD" id="cd09909">
    <property type="entry name" value="HIV-1-like_HR1-HR2"/>
    <property type="match status" value="1"/>
</dbReference>
<feature type="disulfide bond" evidence="33">
    <location>
        <begin position="225"/>
        <end position="254"/>
    </location>
</feature>
<evidence type="ECO:0000256" key="32">
    <source>
        <dbReference type="ARBA" id="ARBA00062028"/>
    </source>
</evidence>
<dbReference type="GO" id="GO:0019064">
    <property type="term" value="P:fusion of virus membrane with host plasma membrane"/>
    <property type="evidence" value="ECO:0007669"/>
    <property type="project" value="UniProtKB-UniRule"/>
</dbReference>
<keyword evidence="7 33" id="KW-1168">Fusion of virus membrane with host membrane</keyword>
<comment type="domain">
    <text evidence="33">The membrane proximal external region (MPER) present in gp41 is a tryptophan-rich region recognized by the antibodies 2F5, Z13, and 4E10. MPER seems to play a role in fusion.</text>
</comment>
<evidence type="ECO:0000256" key="26">
    <source>
        <dbReference type="ARBA" id="ARBA00023139"/>
    </source>
</evidence>
<dbReference type="InterPro" id="IPR037527">
    <property type="entry name" value="Gp160"/>
</dbReference>
<feature type="short sequence motif" description="YXXL motif; contains endocytosis signal" evidence="33">
    <location>
        <begin position="712"/>
        <end position="715"/>
    </location>
</feature>
<feature type="domain" description="Human immunodeficiency virus 1 envelope glycoprotein Gp120" evidence="36">
    <location>
        <begin position="33"/>
        <end position="511"/>
    </location>
</feature>
<evidence type="ECO:0000256" key="12">
    <source>
        <dbReference type="ARBA" id="ARBA00022595"/>
    </source>
</evidence>
<comment type="PTM">
    <text evidence="33">Specific enzymatic cleavages in vivo yield mature proteins. Envelope glycoproteins are synthesized as a inactive precursor that is heavily N-glycosylated and processed likely by host cell furin in the Golgi to yield the mature SU and TM proteins. The cleavage site between SU and TM requires the minimal sequence [KR]-X-[KR]-R. About 2 of the 9 disulfide bonds of gp41 are reduced by P4HB/PDI, following binding to CD4 receptor.</text>
</comment>
<accession>G1FQJ6</accession>
<dbReference type="InterPro" id="IPR000328">
    <property type="entry name" value="GP41-like"/>
</dbReference>
<dbReference type="SUPFAM" id="SSF56502">
    <property type="entry name" value="gp120 core"/>
    <property type="match status" value="2"/>
</dbReference>
<keyword evidence="18 33" id="KW-0946">Virion</keyword>
<dbReference type="InterPro" id="IPR000777">
    <property type="entry name" value="HIV1_Gp120"/>
</dbReference>
<evidence type="ECO:0000256" key="11">
    <source>
        <dbReference type="ARBA" id="ARBA00022581"/>
    </source>
</evidence>
<feature type="compositionally biased region" description="Polar residues" evidence="35">
    <location>
        <begin position="456"/>
        <end position="466"/>
    </location>
</feature>
<comment type="domain">
    <text evidence="33">The YXXL motif is involved in determining the exact site of viral release at the surface of infected mononuclear cells and promotes endocytosis. YXXL and di-leucine endocytosis motifs interact directly or indirectly with the clathrin adapter complexes, opperate independently, and their activities are not additive.</text>
</comment>
<comment type="subcellular location">
    <subcellularLocation>
        <location evidence="3">Host cell membrane</location>
        <topology evidence="3">Peripheral membrane protein</topology>
    </subcellularLocation>
    <subcellularLocation>
        <location evidence="1">Host cell membrane</location>
        <topology evidence="1">Single-pass type I membrane protein</topology>
    </subcellularLocation>
    <subcellularLocation>
        <location evidence="2">Host endosome membrane</location>
        <topology evidence="2">Peripheral membrane protein</topology>
    </subcellularLocation>
    <subcellularLocation>
        <location evidence="5">Host endosome membrane</location>
        <topology evidence="5">Single-pass type I membrane protein</topology>
    </subcellularLocation>
    <subcellularLocation>
        <location evidence="6">Virion membrane</location>
        <topology evidence="6">Peripheral membrane protein</topology>
    </subcellularLocation>
    <subcellularLocation>
        <location evidence="4">Virion membrane</location>
        <topology evidence="4">Single-pass type I membrane protein</topology>
    </subcellularLocation>
</comment>
<organism evidence="38 39">
    <name type="scientific">Human immunodeficiency virus type 1</name>
    <name type="common">HIV-1</name>
    <dbReference type="NCBI Taxonomy" id="11676"/>
    <lineage>
        <taxon>Viruses</taxon>
        <taxon>Riboviria</taxon>
        <taxon>Pararnavirae</taxon>
        <taxon>Artverviricota</taxon>
        <taxon>Revtraviricetes</taxon>
        <taxon>Ortervirales</taxon>
        <taxon>Retroviridae</taxon>
        <taxon>Orthoretrovirinae</taxon>
        <taxon>Lentivirus</taxon>
        <taxon>Lentivirus humimdef1</taxon>
    </lineage>
</organism>
<evidence type="ECO:0000256" key="3">
    <source>
        <dbReference type="ARBA" id="ARBA00004505"/>
    </source>
</evidence>
<evidence type="ECO:0000256" key="4">
    <source>
        <dbReference type="ARBA" id="ARBA00004563"/>
    </source>
</evidence>
<dbReference type="Gene3D" id="1.20.5.490">
    <property type="entry name" value="Single helix bin"/>
    <property type="match status" value="1"/>
</dbReference>
<evidence type="ECO:0000256" key="14">
    <source>
        <dbReference type="ARBA" id="ARBA00022692"/>
    </source>
</evidence>
<dbReference type="GO" id="GO:0075512">
    <property type="term" value="P:clathrin-dependent endocytosis of virus by host cell"/>
    <property type="evidence" value="ECO:0007669"/>
    <property type="project" value="UniProtKB-UniRule"/>
</dbReference>
<evidence type="ECO:0000259" key="37">
    <source>
        <dbReference type="Pfam" id="PF00517"/>
    </source>
</evidence>
<feature type="chain" id="PRO_5023505066" description="Envelope glycoprotein gp160" evidence="33">
    <location>
        <begin position="32"/>
        <end position="856"/>
    </location>
</feature>
<evidence type="ECO:0000313" key="39">
    <source>
        <dbReference type="Proteomes" id="UP000160018"/>
    </source>
</evidence>
<dbReference type="EMBL" id="JN251903">
    <property type="protein sequence ID" value="AEK79366.1"/>
    <property type="molecule type" value="Genomic_DNA"/>
</dbReference>
<organismHost>
    <name type="scientific">Homo sapiens</name>
    <name type="common">Human</name>
    <dbReference type="NCBI Taxonomy" id="9606"/>
</organismHost>
<feature type="region of interest" description="CD4-binding loop" evidence="33">
    <location>
        <begin position="369"/>
        <end position="379"/>
    </location>
</feature>
<feature type="compositionally biased region" description="Basic and acidic residues" evidence="35">
    <location>
        <begin position="723"/>
        <end position="742"/>
    </location>
</feature>
<dbReference type="FunFam" id="1.10.287.210:FF:000001">
    <property type="entry name" value="Envelope glycoprotein gp160"/>
    <property type="match status" value="1"/>
</dbReference>
<comment type="function">
    <text evidence="33">Surface protein gp120: Attaches the virus to the host lymphoid cell by binding to the primary receptor CD4. This interaction induces a structural rearrangement creating a high affinity binding site for a chemokine coreceptor like CXCR4 and/or CCR5. Acts as a ligand for CD209/DC-SIGN and CLEC4M/DC-SIGNR, which are respectively found on dendritic cells (DCs), and on endothelial cells of liver sinusoids and lymph node sinuses. These interactions allow capture of viral particles at mucosal surfaces by these cells and subsequent transmission to permissive cells. HIV subverts the migration properties of dendritic cells to gain access to CD4+ T-cells in lymph nodes. Virus transmission to permissive T-cells occurs either in trans (without DCs infection, through viral capture and transmission), or in cis (following DCs productive infection, through the usual CD4-gp120 interaction), thereby inducing a robust infection. In trans infection, bound virions remain infectious over days and it is proposed that they are not degraded, but protected in non-lysosomal acidic organelles within the DCs close to the cell membrane thus contributing to the viral infectious potential during DCs' migration from the periphery to the lymphoid tissues. On arrival at lymphoid tissues, intact virions recycle back to DCs' cell surface allowing virus transmission to CD4+ T-cells.</text>
</comment>
<comment type="domain">
    <text evidence="33 34">The 17 amino acids long immunosuppressive region is present in many retroviral envelope proteins. Synthetic peptides derived from this relatively conserved sequence inhibit immune function in vitro and in vivo.</text>
</comment>
<feature type="lipid moiety-binding region" description="S-palmitoyl cysteine; by host" evidence="33">
    <location>
        <position position="764"/>
    </location>
</feature>
<comment type="domain">
    <text evidence="33">Some of the most genetically diverse regions of the viral genome are present in Env. They are called variable regions 1 through 5 (V1 through V5). Coreceptor usage of gp120 is determined mainly by the primary structure of the third variable region (V3) in the outer domain of gp120. The sequence of V3 determines which coreceptor, CCR5 and/or CXCR4 (corresponding to R5/macrophage, X4/T cell and R5X4/T cell and macrophage tropism), is used to trigger the fusion potential of the Env complex, and hence which cells the virus can infect. Binding to CCR5 involves a region adjacent in addition to V3.</text>
</comment>
<feature type="disulfide bond" evidence="33">
    <location>
        <begin position="598"/>
        <end position="604"/>
    </location>
</feature>
<evidence type="ECO:0000256" key="31">
    <source>
        <dbReference type="ARBA" id="ARBA00023296"/>
    </source>
</evidence>
<dbReference type="GO" id="GO:0020002">
    <property type="term" value="C:host cell plasma membrane"/>
    <property type="evidence" value="ECO:0007669"/>
    <property type="project" value="UniProtKB-SubCell"/>
</dbReference>
<comment type="similarity">
    <text evidence="33">Belongs to the HIV-1 env protein family.</text>
</comment>
<evidence type="ECO:0000256" key="22">
    <source>
        <dbReference type="ARBA" id="ARBA00022989"/>
    </source>
</evidence>
<keyword evidence="28 33" id="KW-0325">Glycoprotein</keyword>
<dbReference type="GO" id="GO:0055036">
    <property type="term" value="C:virion membrane"/>
    <property type="evidence" value="ECO:0007669"/>
    <property type="project" value="UniProtKB-SubCell"/>
</dbReference>
<feature type="chain" id="PRO_5023505064" description="Transmembrane protein gp41" evidence="33">
    <location>
        <begin position="512"/>
        <end position="856"/>
    </location>
</feature>
<evidence type="ECO:0000256" key="27">
    <source>
        <dbReference type="ARBA" id="ARBA00023157"/>
    </source>
</evidence>
<evidence type="ECO:0000256" key="30">
    <source>
        <dbReference type="ARBA" id="ARBA00023288"/>
    </source>
</evidence>
<evidence type="ECO:0000256" key="2">
    <source>
        <dbReference type="ARBA" id="ARBA00004433"/>
    </source>
</evidence>
<dbReference type="GO" id="GO:0044175">
    <property type="term" value="C:host cell endosome membrane"/>
    <property type="evidence" value="ECO:0007669"/>
    <property type="project" value="UniProtKB-SubCell"/>
</dbReference>
<dbReference type="FunFam" id="2.170.40.20:FF:000003">
    <property type="entry name" value="Envelope glycoprotein gp160"/>
    <property type="match status" value="1"/>
</dbReference>
<comment type="subunit">
    <text evidence="33">The mature envelope protein (Env) consists of a homotrimer of non-covalently associated gp120-gp41 heterodimers. The resulting complex protrudes from the virus surface as a spike. There seems to be as few as 10 spikes on the average virion. Surface protein gp120 interacts with host CD4, CCR5 and CXCR4. Gp120 also interacts with the C-type lectins CD209/DC-SIGN and CLEC4M/DC-SIGNR (collectively referred to as DC-SIGN(R)). Gp120 and gp41 interact with GalCer. Gp120 interacts with host ITGA4/ITGB7 complex; on CD4+ T-cells, this interaction results in rapid activation of integrin ITGAL/LFA-1, which facilitates efficient cell-to-cell spreading of HIV-1. Gp120 interacts with cell-associated heparan sulfate; this interaction increases virus infectivity on permissive cells and may be involved in infection of CD4- cells.</text>
</comment>
<comment type="subcellular location">
    <molecule>Surface protein gp120</molecule>
    <subcellularLocation>
        <location evidence="33">Virion membrane</location>
        <topology evidence="33">Peripheral membrane protein</topology>
    </subcellularLocation>
    <subcellularLocation>
        <location evidence="33">Host cell membrane</location>
        <topology evidence="33">Peripheral membrane protein</topology>
    </subcellularLocation>
    <subcellularLocation>
        <location evidence="33">Host endosome membrane</location>
        <topology evidence="33">Single-pass type I membrane protein</topology>
    </subcellularLocation>
    <text evidence="33">The surface protein is not anchored to the viral envelope, but associates with the extravirion surface through its binding to TM. It is probably concentrated at the site of budding and incorporated into the virions possibly by contacts between the cytoplasmic tail of Env and the N-terminus of Gag.</text>
</comment>
<feature type="coiled-coil region" evidence="33">
    <location>
        <begin position="633"/>
        <end position="667"/>
    </location>
</feature>
<dbReference type="HAMAP" id="MF_04083">
    <property type="entry name" value="HIV_ENV"/>
    <property type="match status" value="1"/>
</dbReference>
<comment type="PTM">
    <text evidence="33">Highly glycosylated by host. The high number of glycan on the protein is reffered to as 'glycan shield' because it contributes to hide protein sequence from adaptive immune system.</text>
</comment>
<keyword evidence="16 33" id="KW-0732">Signal</keyword>
<dbReference type="Proteomes" id="UP000160018">
    <property type="component" value="Genome"/>
</dbReference>
<comment type="PTM">
    <text evidence="33">Palmitoylation of the transmembrane protein and of Env polyprotein (prior to its proteolytic cleavage) is essential for their association with host cell membrane lipid rafts. Palmitoylation is therefore required for envelope trafficking to classical lipid rafts, but not for viral replication.</text>
</comment>
<feature type="region of interest" description="Disordered" evidence="35">
    <location>
        <begin position="455"/>
        <end position="474"/>
    </location>
</feature>
<keyword evidence="10 33" id="KW-1165">Clathrin-mediated endocytosis of virus by host</keyword>
<evidence type="ECO:0000256" key="21">
    <source>
        <dbReference type="ARBA" id="ARBA00022890"/>
    </source>
</evidence>
<evidence type="ECO:0000256" key="20">
    <source>
        <dbReference type="ARBA" id="ARBA00022879"/>
    </source>
</evidence>
<evidence type="ECO:0000256" key="34">
    <source>
        <dbReference type="RuleBase" id="RU363095"/>
    </source>
</evidence>
<keyword evidence="13 33" id="KW-0165">Cleavage on pair of basic residues</keyword>
<comment type="function">
    <text evidence="33">Transmembrane protein gp41: Acts as a class I viral fusion protein. Under the current model, the protein has at least 3 conformational states: pre-fusion native state, pre-hairpin intermediate state, and post-fusion hairpin state. During fusion of viral and target intracellular membranes, the coiled coil regions (heptad repeats) assume a trimer-of-hairpins structure, positioning the fusion peptide in close proximity to the C-terminal region of the ectodomain. The formation of this structure appears to drive apposition and subsequent fusion of viral and target cell membranes. Complete fusion occurs in host cell endosomes and is dynamin-dependent, however some lipid transfer might occur at the plasma membrane. The virus undergoes clathrin-dependent internalization long before endosomal fusion, thus minimizing the surface exposure of conserved viral epitopes during fusion and reducing the efficacy of inhibitors targeting these epitopes. Membranes fusion leads to delivery of the nucleocapsid into the cytoplasm.</text>
</comment>
<keyword evidence="25 33" id="KW-0472">Membrane</keyword>
<dbReference type="GO" id="GO:0019031">
    <property type="term" value="C:viral envelope"/>
    <property type="evidence" value="ECO:0007669"/>
    <property type="project" value="UniProtKB-KW"/>
</dbReference>
<dbReference type="GO" id="GO:0016020">
    <property type="term" value="C:membrane"/>
    <property type="evidence" value="ECO:0007669"/>
    <property type="project" value="UniProtKB-UniRule"/>
</dbReference>
<comment type="domain">
    <text evidence="33">The CD4-binding region is targeted by the antibody b12.</text>
</comment>
<keyword evidence="12 33" id="KW-1162">Viral penetration into host cytoplasm</keyword>
<evidence type="ECO:0000256" key="10">
    <source>
        <dbReference type="ARBA" id="ARBA00022570"/>
    </source>
</evidence>
<dbReference type="GO" id="GO:0052031">
    <property type="term" value="P:symbiont-mediated perturbation of host defense response"/>
    <property type="evidence" value="ECO:0007669"/>
    <property type="project" value="UniProtKB-UniRule"/>
</dbReference>
<evidence type="ECO:0000256" key="5">
    <source>
        <dbReference type="ARBA" id="ARBA00004578"/>
    </source>
</evidence>
<dbReference type="Gene3D" id="2.170.40.20">
    <property type="entry name" value="Human immunodeficiency virus 1, Gp160, envelope glycoprotein"/>
    <property type="match status" value="2"/>
</dbReference>
<feature type="short sequence motif" description="Di-leucine internalization motif" evidence="33">
    <location>
        <begin position="855"/>
        <end position="856"/>
    </location>
</feature>
<keyword evidence="21 33" id="KW-1164">Virus endocytosis by host</keyword>
<keyword evidence="9 33" id="KW-1032">Host cell membrane</keyword>
<feature type="disulfide bond" evidence="33">
    <location>
        <begin position="53"/>
        <end position="73"/>
    </location>
</feature>
<evidence type="ECO:0000256" key="28">
    <source>
        <dbReference type="ARBA" id="ARBA00023180"/>
    </source>
</evidence>
<evidence type="ECO:0000256" key="1">
    <source>
        <dbReference type="ARBA" id="ARBA00004402"/>
    </source>
</evidence>
<keyword evidence="24 33" id="KW-0175">Coiled coil</keyword>
<protein>
    <recommendedName>
        <fullName evidence="33">Envelope glycoprotein gp160</fullName>
    </recommendedName>
    <alternativeName>
        <fullName evidence="33">Env polyprotein</fullName>
    </alternativeName>
    <component>
        <recommendedName>
            <fullName evidence="33">Surface protein gp120</fullName>
            <shortName evidence="33">SU</shortName>
        </recommendedName>
        <alternativeName>
            <fullName evidence="33">Glycoprotein 120</fullName>
            <shortName evidence="33">gp120</shortName>
        </alternativeName>
    </component>
    <component>
        <recommendedName>
            <fullName evidence="33">Transmembrane protein gp41</fullName>
            <shortName evidence="33">TM</shortName>
        </recommendedName>
        <alternativeName>
            <fullName evidence="33">Glycoprotein 41</fullName>
            <shortName evidence="33">gp41</shortName>
        </alternativeName>
    </component>
</protein>
<dbReference type="GO" id="GO:0039654">
    <property type="term" value="P:fusion of virus membrane with host endosome membrane"/>
    <property type="evidence" value="ECO:0007669"/>
    <property type="project" value="UniProtKB-UniRule"/>
</dbReference>
<keyword evidence="15 33" id="KW-0053">Apoptosis</keyword>
<comment type="caution">
    <text evidence="33">Lacks conserved residue(s) required for the propagation of feature annotation.</text>
</comment>
<comment type="function">
    <text evidence="33">Envelope glycoprotein gp160: Oligomerizes in the host endoplasmic reticulum into predominantly trimers. In a second time, gp160 transits in the host Golgi, where glycosylation is completed. The precursor is then proteolytically cleaved in the trans-Golgi and thereby activated by cellular furin or furin-like proteases to produce gp120 and gp41.</text>
</comment>
<evidence type="ECO:0000256" key="8">
    <source>
        <dbReference type="ARBA" id="ARBA00022510"/>
    </source>
</evidence>
<keyword evidence="22 33" id="KW-1133">Transmembrane helix</keyword>
<keyword evidence="19 33" id="KW-1043">Host membrane</keyword>
<feature type="lipid moiety-binding region" description="S-palmitoyl cysteine; by host" evidence="33">
    <location>
        <position position="837"/>
    </location>
</feature>
<dbReference type="InterPro" id="IPR036377">
    <property type="entry name" value="Gp120_core_sf"/>
</dbReference>
<dbReference type="GO" id="GO:1903911">
    <property type="term" value="P:positive regulation of receptor clustering"/>
    <property type="evidence" value="ECO:0007669"/>
    <property type="project" value="UniProtKB-UniRule"/>
</dbReference>
<keyword evidence="31 33" id="KW-1160">Virus entry into host cell</keyword>
<evidence type="ECO:0000256" key="6">
    <source>
        <dbReference type="ARBA" id="ARBA00004650"/>
    </source>
</evidence>
<evidence type="ECO:0000256" key="7">
    <source>
        <dbReference type="ARBA" id="ARBA00022506"/>
    </source>
</evidence>
<dbReference type="GO" id="GO:1903908">
    <property type="term" value="P:positive regulation of plasma membrane raft polarization"/>
    <property type="evidence" value="ECO:0007669"/>
    <property type="project" value="UniProtKB-UniRule"/>
</dbReference>
<feature type="region of interest" description="Immunosuppression" evidence="33">
    <location>
        <begin position="574"/>
        <end position="592"/>
    </location>
</feature>
<dbReference type="FunFam" id="1.20.5.490:FF:000001">
    <property type="entry name" value="Envelope glycoprotein gp160"/>
    <property type="match status" value="1"/>
</dbReference>
<feature type="region of interest" description="Disordered" evidence="35">
    <location>
        <begin position="719"/>
        <end position="742"/>
    </location>
</feature>
<dbReference type="SUPFAM" id="SSF58069">
    <property type="entry name" value="Virus ectodomain"/>
    <property type="match status" value="1"/>
</dbReference>
<feature type="topological domain" description="Cytoplasmic" evidence="33">
    <location>
        <begin position="706"/>
        <end position="856"/>
    </location>
</feature>
<feature type="site" description="Cleavage; by host furin" evidence="33">
    <location>
        <begin position="511"/>
        <end position="512"/>
    </location>
</feature>
<keyword evidence="20 33" id="KW-0261">Viral envelope protein</keyword>
<reference evidence="38 39" key="1">
    <citation type="submission" date="2011-06" db="EMBL/GenBank/DDBJ databases">
        <authorList>
            <person name="Eyzaguirre L."/>
            <person name="Avila M."/>
            <person name="Gomez-Carrillo M."/>
            <person name="Sanchez G."/>
            <person name="Sanchez J."/>
            <person name="Montano S."/>
            <person name="Carr J."/>
        </authorList>
    </citation>
    <scope>NUCLEOTIDE SEQUENCE [LARGE SCALE GENOMIC DNA]</scope>
    <source>
        <strain evidence="38">02PY.PSP0094</strain>
    </source>
</reference>
<reference evidence="38 39" key="2">
    <citation type="submission" date="2011-07" db="EMBL/GenBank/DDBJ databases">
        <title>Molecular Epidemiology of Human Immunodeficiency Virus-Infected Individuals in Paraguay.</title>
        <authorList>
            <person name="Eyzaguirre L.M."/>
            <person name="Avila M."/>
            <person name="Gomez-Carrillo M."/>
            <person name="Sanchez G."/>
            <person name="Sanchez J."/>
            <person name="Montano S."/>
            <person name="Carr J.K."/>
        </authorList>
    </citation>
    <scope>NUCLEOTIDE SEQUENCE [LARGE SCALE GENOMIC DNA]</scope>
    <source>
        <strain evidence="38">02PY.PSP0094</strain>
    </source>
</reference>
<evidence type="ECO:0000256" key="29">
    <source>
        <dbReference type="ARBA" id="ARBA00023280"/>
    </source>
</evidence>
<evidence type="ECO:0000259" key="36">
    <source>
        <dbReference type="Pfam" id="PF00516"/>
    </source>
</evidence>
<evidence type="ECO:0000256" key="25">
    <source>
        <dbReference type="ARBA" id="ARBA00023136"/>
    </source>
</evidence>